<organism evidence="5 6">
    <name type="scientific">Pycnococcus provasolii</name>
    <dbReference type="NCBI Taxonomy" id="41880"/>
    <lineage>
        <taxon>Eukaryota</taxon>
        <taxon>Viridiplantae</taxon>
        <taxon>Chlorophyta</taxon>
        <taxon>Pseudoscourfieldiophyceae</taxon>
        <taxon>Pseudoscourfieldiales</taxon>
        <taxon>Pycnococcaceae</taxon>
        <taxon>Pycnococcus</taxon>
    </lineage>
</organism>
<proteinExistence type="predicted"/>
<dbReference type="InterPro" id="IPR016135">
    <property type="entry name" value="UBQ-conjugating_enzyme/RWD"/>
</dbReference>
<evidence type="ECO:0000256" key="2">
    <source>
        <dbReference type="SAM" id="MobiDB-lite"/>
    </source>
</evidence>
<feature type="region of interest" description="Disordered" evidence="2">
    <location>
        <begin position="331"/>
        <end position="373"/>
    </location>
</feature>
<dbReference type="Gene3D" id="1.10.8.470">
    <property type="match status" value="1"/>
</dbReference>
<dbReference type="InterPro" id="IPR006575">
    <property type="entry name" value="RWD_dom"/>
</dbReference>
<keyword evidence="1" id="KW-0547">Nucleotide-binding</keyword>
<dbReference type="Pfam" id="PF01926">
    <property type="entry name" value="MMR_HSR1"/>
    <property type="match status" value="1"/>
</dbReference>
<feature type="domain" description="OBG-type G" evidence="4">
    <location>
        <begin position="424"/>
        <end position="554"/>
    </location>
</feature>
<dbReference type="SMART" id="SM00591">
    <property type="entry name" value="RWD"/>
    <property type="match status" value="1"/>
</dbReference>
<dbReference type="GO" id="GO:0016887">
    <property type="term" value="F:ATP hydrolysis activity"/>
    <property type="evidence" value="ECO:0007669"/>
    <property type="project" value="TreeGrafter"/>
</dbReference>
<name>A0A830I0G7_9CHLO</name>
<dbReference type="OrthoDB" id="545683at2759"/>
<dbReference type="Pfam" id="PF05773">
    <property type="entry name" value="RWD"/>
    <property type="match status" value="1"/>
</dbReference>
<evidence type="ECO:0000313" key="6">
    <source>
        <dbReference type="Proteomes" id="UP000660262"/>
    </source>
</evidence>
<evidence type="ECO:0000259" key="4">
    <source>
        <dbReference type="PROSITE" id="PS51710"/>
    </source>
</evidence>
<dbReference type="GO" id="GO:0005525">
    <property type="term" value="F:GTP binding"/>
    <property type="evidence" value="ECO:0007669"/>
    <property type="project" value="InterPro"/>
</dbReference>
<dbReference type="InterPro" id="IPR027417">
    <property type="entry name" value="P-loop_NTPase"/>
</dbReference>
<dbReference type="SUPFAM" id="SSF53474">
    <property type="entry name" value="alpha/beta-Hydrolases"/>
    <property type="match status" value="1"/>
</dbReference>
<dbReference type="PANTHER" id="PTHR23305">
    <property type="entry name" value="OBG GTPASE FAMILY"/>
    <property type="match status" value="1"/>
</dbReference>
<keyword evidence="6" id="KW-1185">Reference proteome</keyword>
<reference evidence="5" key="1">
    <citation type="submission" date="2020-10" db="EMBL/GenBank/DDBJ databases">
        <title>Unveiling of a novel bifunctional photoreceptor, Dualchrome1, isolated from a cosmopolitan green alga.</title>
        <authorList>
            <person name="Suzuki S."/>
            <person name="Kawachi M."/>
        </authorList>
    </citation>
    <scope>NUCLEOTIDE SEQUENCE</scope>
    <source>
        <strain evidence="5">NIES 2893</strain>
    </source>
</reference>
<evidence type="ECO:0008006" key="7">
    <source>
        <dbReference type="Google" id="ProtNLM"/>
    </source>
</evidence>
<dbReference type="SUPFAM" id="SSF52540">
    <property type="entry name" value="P-loop containing nucleoside triphosphate hydrolases"/>
    <property type="match status" value="1"/>
</dbReference>
<dbReference type="Gene3D" id="3.40.50.1820">
    <property type="entry name" value="alpha/beta hydrolase"/>
    <property type="match status" value="1"/>
</dbReference>
<protein>
    <recommendedName>
        <fullName evidence="7">RWD domain-containing protein</fullName>
    </recommendedName>
</protein>
<dbReference type="GO" id="GO:0005737">
    <property type="term" value="C:cytoplasm"/>
    <property type="evidence" value="ECO:0007669"/>
    <property type="project" value="TreeGrafter"/>
</dbReference>
<dbReference type="Pfam" id="PF03959">
    <property type="entry name" value="FSH1"/>
    <property type="match status" value="1"/>
</dbReference>
<comment type="caution">
    <text evidence="5">The sequence shown here is derived from an EMBL/GenBank/DDBJ whole genome shotgun (WGS) entry which is preliminary data.</text>
</comment>
<dbReference type="InterPro" id="IPR006073">
    <property type="entry name" value="GTP-bd"/>
</dbReference>
<dbReference type="InterPro" id="IPR029058">
    <property type="entry name" value="AB_hydrolase_fold"/>
</dbReference>
<dbReference type="AlphaFoldDB" id="A0A830I0G7"/>
<evidence type="ECO:0000313" key="5">
    <source>
        <dbReference type="EMBL" id="GHP10627.1"/>
    </source>
</evidence>
<evidence type="ECO:0000256" key="1">
    <source>
        <dbReference type="ARBA" id="ARBA00022741"/>
    </source>
</evidence>
<feature type="domain" description="RWD" evidence="3">
    <location>
        <begin position="231"/>
        <end position="331"/>
    </location>
</feature>
<dbReference type="Gene3D" id="3.10.110.10">
    <property type="entry name" value="Ubiquitin Conjugating Enzyme"/>
    <property type="match status" value="1"/>
</dbReference>
<dbReference type="SUPFAM" id="SSF54495">
    <property type="entry name" value="UBC-like"/>
    <property type="match status" value="1"/>
</dbReference>
<gene>
    <name evidence="5" type="ORF">PPROV_000935800</name>
</gene>
<dbReference type="Proteomes" id="UP000660262">
    <property type="component" value="Unassembled WGS sequence"/>
</dbReference>
<accession>A0A830I0G7</accession>
<evidence type="ECO:0000259" key="3">
    <source>
        <dbReference type="PROSITE" id="PS50908"/>
    </source>
</evidence>
<feature type="compositionally biased region" description="Acidic residues" evidence="2">
    <location>
        <begin position="356"/>
        <end position="372"/>
    </location>
</feature>
<dbReference type="Gene3D" id="3.40.50.300">
    <property type="entry name" value="P-loop containing nucleotide triphosphate hydrolases"/>
    <property type="match status" value="1"/>
</dbReference>
<dbReference type="EMBL" id="BNJQ01000030">
    <property type="protein sequence ID" value="GHP10627.1"/>
    <property type="molecule type" value="Genomic_DNA"/>
</dbReference>
<dbReference type="InterPro" id="IPR005645">
    <property type="entry name" value="FSH-like_dom"/>
</dbReference>
<dbReference type="PROSITE" id="PS51710">
    <property type="entry name" value="G_OBG"/>
    <property type="match status" value="1"/>
</dbReference>
<feature type="compositionally biased region" description="Low complexity" evidence="2">
    <location>
        <begin position="338"/>
        <end position="347"/>
    </location>
</feature>
<dbReference type="PANTHER" id="PTHR23305:SF1">
    <property type="entry name" value="OBG-TYPE G DOMAIN-CONTAINING PROTEIN"/>
    <property type="match status" value="1"/>
</dbReference>
<dbReference type="PROSITE" id="PS50908">
    <property type="entry name" value="RWD"/>
    <property type="match status" value="1"/>
</dbReference>
<sequence length="855" mass="92442">MSRTVRLLCLHGRCQCASVFCHRLEYLTRRLNRFASMRFVDAPHILADDDEGKRAWVCNATNDREEVYRAIAYLEEHLAQTNAPSFDGVLGFSEGASLAVAILYVVQHNPSKFPLLATRLRFAVVAGGASKYLERVKHENDDGKMLSLPSLHFGGEADEAVPIATSRELAVKVGGEFVAHKQSHVFPVKRAEVDRIVDFIVNQGDQNHKAMDAVAKRGLQNTAADDVELLEEFDALTAIFAEDVEVHAGDNVFPPVVRVRLKSDDSSAFLRAEIPCEYPTAPPRLDVEGPSAGPAFCNRILGVLNNELRDLAGIPCLFQLTSVAREAALEEGADDDMASPASAPAPSIDEVHDPSSIDDDNEIGDDRDDGDDLFAHPALLSETLTDQEEDAMAREALERAAAAFSTNPPSEFYARGSSGGRCDFTVGLVGKPSAGKSTFFNAATEPTSEAEEAKVAAYPFTTIDPNIGVGQCALRTSLDISSRSSSIPNEGASAGVPRLAVPSKRFHGRPMPVIIKDVAGLVPGACKGKGKGNQFLNDLCDAHALIVVIDASGTATNDGVSVGSDESASNPSEDIKWLLVEVHMWIYGNLLAKWATICRRLRHRPHDDKFLLCFTGYGCSGDLVKAALLRAGMPRWPKAAEELPSWTARDLHAVVAQVVHLRFPIVAACNKCDIASASTHLAALREDPSLHYPTIPCCALEEWTAVKSKSGGVNAAHRQFGVEAFGVRAALSTAVSLREPTIIFVVSDHDTQHAAGAPTPASRCPPQAPDGSPWLGSAVMLIPGTTTEDAFKACCRPPYNFLDGELVRAEESTSDGKRRVMARDEILRNGSVIRFASTKKSRWQQQQQHRQTMAE</sequence>
<dbReference type="InterPro" id="IPR031167">
    <property type="entry name" value="G_OBG"/>
</dbReference>